<feature type="non-terminal residue" evidence="1">
    <location>
        <position position="1"/>
    </location>
</feature>
<keyword evidence="2" id="KW-1185">Reference proteome</keyword>
<dbReference type="AlphaFoldDB" id="A0AA88LGK1"/>
<dbReference type="EMBL" id="JAVRJZ010000004">
    <property type="protein sequence ID" value="KAK2723581.1"/>
    <property type="molecule type" value="Genomic_DNA"/>
</dbReference>
<evidence type="ECO:0000313" key="2">
    <source>
        <dbReference type="Proteomes" id="UP001187531"/>
    </source>
</evidence>
<reference evidence="1" key="1">
    <citation type="submission" date="2023-07" db="EMBL/GenBank/DDBJ databases">
        <title>Chromosome-level genome assembly of Artemia franciscana.</title>
        <authorList>
            <person name="Jo E."/>
        </authorList>
    </citation>
    <scope>NUCLEOTIDE SEQUENCE</scope>
    <source>
        <tissue evidence="1">Whole body</tissue>
    </source>
</reference>
<dbReference type="InterPro" id="IPR045700">
    <property type="entry name" value="Rab3GAP1"/>
</dbReference>
<proteinExistence type="predicted"/>
<evidence type="ECO:0000313" key="1">
    <source>
        <dbReference type="EMBL" id="KAK2723581.1"/>
    </source>
</evidence>
<gene>
    <name evidence="1" type="ORF">QYM36_002057</name>
</gene>
<dbReference type="GO" id="GO:0005096">
    <property type="term" value="F:GTPase activator activity"/>
    <property type="evidence" value="ECO:0007669"/>
    <property type="project" value="InterPro"/>
</dbReference>
<evidence type="ECO:0008006" key="3">
    <source>
        <dbReference type="Google" id="ProtNLM"/>
    </source>
</evidence>
<dbReference type="Proteomes" id="UP001187531">
    <property type="component" value="Unassembled WGS sequence"/>
</dbReference>
<sequence length="187" mass="21685">MDEVFEITDFTDVTDWEKFISNIEEVLLSWGLHALSLDEENINTKTWKKKSSTVCFAGYPFTIVYDWLAGVPSSTELSLRPWEDLMKKEDDFSSLGLHPIFRHYGLTEFVTIFPEGGQSVLNESRIKLLMSSIRIALQNTKCHVPVFIRVYQKWQDCYAGVYLNNHMRTDFDVIHLKQIPSSCSYLS</sequence>
<protein>
    <recommendedName>
        <fullName evidence="3">Rab3 GTPase-activating protein catalytic subunit</fullName>
    </recommendedName>
</protein>
<dbReference type="PANTHER" id="PTHR21422">
    <property type="entry name" value="RAB3 GTPASE-ACTIVATING PROTEIN CATALYTIC SUBUNIT"/>
    <property type="match status" value="1"/>
</dbReference>
<dbReference type="PANTHER" id="PTHR21422:SF9">
    <property type="entry name" value="RAB3 GTPASE-ACTIVATING PROTEIN CATALYTIC SUBUNIT"/>
    <property type="match status" value="1"/>
</dbReference>
<comment type="caution">
    <text evidence="1">The sequence shown here is derived from an EMBL/GenBank/DDBJ whole genome shotgun (WGS) entry which is preliminary data.</text>
</comment>
<organism evidence="1 2">
    <name type="scientific">Artemia franciscana</name>
    <name type="common">Brine shrimp</name>
    <name type="synonym">Artemia sanfranciscana</name>
    <dbReference type="NCBI Taxonomy" id="6661"/>
    <lineage>
        <taxon>Eukaryota</taxon>
        <taxon>Metazoa</taxon>
        <taxon>Ecdysozoa</taxon>
        <taxon>Arthropoda</taxon>
        <taxon>Crustacea</taxon>
        <taxon>Branchiopoda</taxon>
        <taxon>Anostraca</taxon>
        <taxon>Artemiidae</taxon>
        <taxon>Artemia</taxon>
    </lineage>
</organism>
<name>A0AA88LGK1_ARTSF</name>
<accession>A0AA88LGK1</accession>